<gene>
    <name evidence="4" type="ORF">H9646_16420</name>
</gene>
<dbReference type="Gene3D" id="3.90.79.10">
    <property type="entry name" value="Nucleoside Triphosphate Pyrophosphohydrolase"/>
    <property type="match status" value="1"/>
</dbReference>
<keyword evidence="2" id="KW-0378">Hydrolase</keyword>
<protein>
    <submittedName>
        <fullName evidence="4">NUDIX domain-containing protein</fullName>
    </submittedName>
</protein>
<name>A0ABR8SF09_9BURK</name>
<dbReference type="Pfam" id="PF00293">
    <property type="entry name" value="NUDIX"/>
    <property type="match status" value="1"/>
</dbReference>
<evidence type="ECO:0000256" key="2">
    <source>
        <dbReference type="ARBA" id="ARBA00022801"/>
    </source>
</evidence>
<organism evidence="4 5">
    <name type="scientific">Comamonas avium</name>
    <dbReference type="NCBI Taxonomy" id="2762231"/>
    <lineage>
        <taxon>Bacteria</taxon>
        <taxon>Pseudomonadati</taxon>
        <taxon>Pseudomonadota</taxon>
        <taxon>Betaproteobacteria</taxon>
        <taxon>Burkholderiales</taxon>
        <taxon>Comamonadaceae</taxon>
        <taxon>Comamonas</taxon>
    </lineage>
</organism>
<dbReference type="Proteomes" id="UP000634919">
    <property type="component" value="Unassembled WGS sequence"/>
</dbReference>
<dbReference type="InterPro" id="IPR000086">
    <property type="entry name" value="NUDIX_hydrolase_dom"/>
</dbReference>
<keyword evidence="5" id="KW-1185">Reference proteome</keyword>
<dbReference type="InterPro" id="IPR020084">
    <property type="entry name" value="NUDIX_hydrolase_CS"/>
</dbReference>
<dbReference type="PROSITE" id="PS00893">
    <property type="entry name" value="NUDIX_BOX"/>
    <property type="match status" value="1"/>
</dbReference>
<comment type="cofactor">
    <cofactor evidence="1">
        <name>Mg(2+)</name>
        <dbReference type="ChEBI" id="CHEBI:18420"/>
    </cofactor>
</comment>
<accession>A0ABR8SF09</accession>
<dbReference type="SUPFAM" id="SSF55811">
    <property type="entry name" value="Nudix"/>
    <property type="match status" value="1"/>
</dbReference>
<evidence type="ECO:0000313" key="5">
    <source>
        <dbReference type="Proteomes" id="UP000634919"/>
    </source>
</evidence>
<evidence type="ECO:0000259" key="3">
    <source>
        <dbReference type="PROSITE" id="PS51462"/>
    </source>
</evidence>
<proteinExistence type="predicted"/>
<evidence type="ECO:0000313" key="4">
    <source>
        <dbReference type="EMBL" id="MBD7962057.1"/>
    </source>
</evidence>
<sequence>MKPETPLHPGKACPVVIRGQGAIEILAFEHPLAGLQLVKGTIESGESSRDAALRELREESGLIASNVSADLGIWTSGYANQIWAFHLCEVDCPPQSWSHRTSDDGGHDFKFFWYPLSQQPNDQWHWLFQGALKYIAAKLLV</sequence>
<dbReference type="PROSITE" id="PS51462">
    <property type="entry name" value="NUDIX"/>
    <property type="match status" value="1"/>
</dbReference>
<feature type="domain" description="Nudix hydrolase" evidence="3">
    <location>
        <begin position="6"/>
        <end position="136"/>
    </location>
</feature>
<dbReference type="CDD" id="cd04663">
    <property type="entry name" value="NUDIX_Hydrolase"/>
    <property type="match status" value="1"/>
</dbReference>
<dbReference type="InterPro" id="IPR015797">
    <property type="entry name" value="NUDIX_hydrolase-like_dom_sf"/>
</dbReference>
<evidence type="ECO:0000256" key="1">
    <source>
        <dbReference type="ARBA" id="ARBA00001946"/>
    </source>
</evidence>
<reference evidence="4 5" key="1">
    <citation type="submission" date="2020-08" db="EMBL/GenBank/DDBJ databases">
        <title>A Genomic Blueprint of the Chicken Gut Microbiome.</title>
        <authorList>
            <person name="Gilroy R."/>
            <person name="Ravi A."/>
            <person name="Getino M."/>
            <person name="Pursley I."/>
            <person name="Horton D.L."/>
            <person name="Alikhan N.-F."/>
            <person name="Baker D."/>
            <person name="Gharbi K."/>
            <person name="Hall N."/>
            <person name="Watson M."/>
            <person name="Adriaenssens E.M."/>
            <person name="Foster-Nyarko E."/>
            <person name="Jarju S."/>
            <person name="Secka A."/>
            <person name="Antonio M."/>
            <person name="Oren A."/>
            <person name="Chaudhuri R."/>
            <person name="La Ragione R.M."/>
            <person name="Hildebrand F."/>
            <person name="Pallen M.J."/>
        </authorList>
    </citation>
    <scope>NUCLEOTIDE SEQUENCE [LARGE SCALE GENOMIC DNA]</scope>
    <source>
        <strain evidence="4 5">Sa2CVA6</strain>
    </source>
</reference>
<comment type="caution">
    <text evidence="4">The sequence shown here is derived from an EMBL/GenBank/DDBJ whole genome shotgun (WGS) entry which is preliminary data.</text>
</comment>
<dbReference type="EMBL" id="JACSQK010000009">
    <property type="protein sequence ID" value="MBD7962057.1"/>
    <property type="molecule type" value="Genomic_DNA"/>
</dbReference>